<protein>
    <submittedName>
        <fullName evidence="2">Uncharacterized protein</fullName>
    </submittedName>
</protein>
<feature type="transmembrane region" description="Helical" evidence="1">
    <location>
        <begin position="74"/>
        <end position="91"/>
    </location>
</feature>
<feature type="transmembrane region" description="Helical" evidence="1">
    <location>
        <begin position="12"/>
        <end position="30"/>
    </location>
</feature>
<dbReference type="AlphaFoldDB" id="A0A9P9FX66"/>
<evidence type="ECO:0000313" key="2">
    <source>
        <dbReference type="EMBL" id="KAH7208426.1"/>
    </source>
</evidence>
<sequence length="124" mass="13636">MANPNPSGFAALLNGISLLVLSFASFYCICNEGIVRKRPHGLLYVTSVVILLATNCAELIIVCLRDLSRGDKENTVVPLTALICFCLLSLTRGGTQHRLTWTVVVMHHLLQPAAQGTSFKVWRR</sequence>
<reference evidence="2" key="1">
    <citation type="journal article" date="2021" name="Nat. Commun.">
        <title>Genetic determinants of endophytism in the Arabidopsis root mycobiome.</title>
        <authorList>
            <person name="Mesny F."/>
            <person name="Miyauchi S."/>
            <person name="Thiergart T."/>
            <person name="Pickel B."/>
            <person name="Atanasova L."/>
            <person name="Karlsson M."/>
            <person name="Huettel B."/>
            <person name="Barry K.W."/>
            <person name="Haridas S."/>
            <person name="Chen C."/>
            <person name="Bauer D."/>
            <person name="Andreopoulos W."/>
            <person name="Pangilinan J."/>
            <person name="LaButti K."/>
            <person name="Riley R."/>
            <person name="Lipzen A."/>
            <person name="Clum A."/>
            <person name="Drula E."/>
            <person name="Henrissat B."/>
            <person name="Kohler A."/>
            <person name="Grigoriev I.V."/>
            <person name="Martin F.M."/>
            <person name="Hacquard S."/>
        </authorList>
    </citation>
    <scope>NUCLEOTIDE SEQUENCE</scope>
    <source>
        <strain evidence="2">MPI-CAGE-AT-0023</strain>
    </source>
</reference>
<evidence type="ECO:0000256" key="1">
    <source>
        <dbReference type="SAM" id="Phobius"/>
    </source>
</evidence>
<feature type="transmembrane region" description="Helical" evidence="1">
    <location>
        <begin position="42"/>
        <end position="62"/>
    </location>
</feature>
<dbReference type="RefSeq" id="XP_046041329.1">
    <property type="nucleotide sequence ID" value="XM_046185424.1"/>
</dbReference>
<accession>A0A9P9FX66</accession>
<proteinExistence type="predicted"/>
<comment type="caution">
    <text evidence="2">The sequence shown here is derived from an EMBL/GenBank/DDBJ whole genome shotgun (WGS) entry which is preliminary data.</text>
</comment>
<keyword evidence="1" id="KW-0472">Membrane</keyword>
<dbReference type="EMBL" id="JAGMUX010000033">
    <property type="protein sequence ID" value="KAH7208426.1"/>
    <property type="molecule type" value="Genomic_DNA"/>
</dbReference>
<keyword evidence="3" id="KW-1185">Reference proteome</keyword>
<dbReference type="GeneID" id="70215378"/>
<dbReference type="Proteomes" id="UP000720189">
    <property type="component" value="Unassembled WGS sequence"/>
</dbReference>
<name>A0A9P9FX66_FUSRE</name>
<organism evidence="2 3">
    <name type="scientific">Fusarium redolens</name>
    <dbReference type="NCBI Taxonomy" id="48865"/>
    <lineage>
        <taxon>Eukaryota</taxon>
        <taxon>Fungi</taxon>
        <taxon>Dikarya</taxon>
        <taxon>Ascomycota</taxon>
        <taxon>Pezizomycotina</taxon>
        <taxon>Sordariomycetes</taxon>
        <taxon>Hypocreomycetidae</taxon>
        <taxon>Hypocreales</taxon>
        <taxon>Nectriaceae</taxon>
        <taxon>Fusarium</taxon>
        <taxon>Fusarium redolens species complex</taxon>
    </lineage>
</organism>
<gene>
    <name evidence="2" type="ORF">BKA55DRAFT_261989</name>
</gene>
<evidence type="ECO:0000313" key="3">
    <source>
        <dbReference type="Proteomes" id="UP000720189"/>
    </source>
</evidence>
<keyword evidence="1" id="KW-1133">Transmembrane helix</keyword>
<keyword evidence="1" id="KW-0812">Transmembrane</keyword>